<dbReference type="Proteomes" id="UP000694846">
    <property type="component" value="Unplaced"/>
</dbReference>
<dbReference type="RefSeq" id="XP_025422558.1">
    <property type="nucleotide sequence ID" value="XM_025566773.1"/>
</dbReference>
<evidence type="ECO:0000313" key="2">
    <source>
        <dbReference type="Proteomes" id="UP000694846"/>
    </source>
</evidence>
<dbReference type="AlphaFoldDB" id="A0A8B8GHS8"/>
<protein>
    <submittedName>
        <fullName evidence="3">Uncharacterized protein LOC112692191 isoform X2</fullName>
    </submittedName>
</protein>
<keyword evidence="1" id="KW-0472">Membrane</keyword>
<evidence type="ECO:0000256" key="1">
    <source>
        <dbReference type="SAM" id="Phobius"/>
    </source>
</evidence>
<proteinExistence type="predicted"/>
<keyword evidence="2" id="KW-1185">Reference proteome</keyword>
<organism evidence="2 3">
    <name type="scientific">Sipha flava</name>
    <name type="common">yellow sugarcane aphid</name>
    <dbReference type="NCBI Taxonomy" id="143950"/>
    <lineage>
        <taxon>Eukaryota</taxon>
        <taxon>Metazoa</taxon>
        <taxon>Ecdysozoa</taxon>
        <taxon>Arthropoda</taxon>
        <taxon>Hexapoda</taxon>
        <taxon>Insecta</taxon>
        <taxon>Pterygota</taxon>
        <taxon>Neoptera</taxon>
        <taxon>Paraneoptera</taxon>
        <taxon>Hemiptera</taxon>
        <taxon>Sternorrhyncha</taxon>
        <taxon>Aphidomorpha</taxon>
        <taxon>Aphidoidea</taxon>
        <taxon>Aphididae</taxon>
        <taxon>Sipha</taxon>
    </lineage>
</organism>
<dbReference type="OrthoDB" id="3821113at2759"/>
<sequence>MSETPMNERQNYQTFADRKILKDLPFYRRYPRTFVAVGSTFGFLVLFSKAIYDIFAPNSPEDKQKKLYLEKIKQLKLQQDIESRKFNTLKNHGSSE</sequence>
<dbReference type="GeneID" id="112692191"/>
<keyword evidence="1" id="KW-0812">Transmembrane</keyword>
<name>A0A8B8GHS8_9HEMI</name>
<keyword evidence="1" id="KW-1133">Transmembrane helix</keyword>
<gene>
    <name evidence="3" type="primary">LOC112692191</name>
</gene>
<evidence type="ECO:0000313" key="3">
    <source>
        <dbReference type="RefSeq" id="XP_025422558.1"/>
    </source>
</evidence>
<feature type="transmembrane region" description="Helical" evidence="1">
    <location>
        <begin position="34"/>
        <end position="55"/>
    </location>
</feature>
<reference evidence="3" key="1">
    <citation type="submission" date="2025-08" db="UniProtKB">
        <authorList>
            <consortium name="RefSeq"/>
        </authorList>
    </citation>
    <scope>IDENTIFICATION</scope>
    <source>
        <tissue evidence="3">Whole body</tissue>
    </source>
</reference>
<accession>A0A8B8GHS8</accession>